<dbReference type="InterPro" id="IPR023485">
    <property type="entry name" value="Ptyr_pPase"/>
</dbReference>
<protein>
    <recommendedName>
        <fullName evidence="1">protein-tyrosine-phosphatase</fullName>
        <ecNumber evidence="1">3.1.3.48</ecNumber>
    </recommendedName>
</protein>
<evidence type="ECO:0000313" key="3">
    <source>
        <dbReference type="EMBL" id="KAF2094979.1"/>
    </source>
</evidence>
<dbReference type="PANTHER" id="PTHR11717:SF7">
    <property type="entry name" value="LOW MOLECULAR WEIGHT PHOSPHOTYROSINE PROTEIN PHOSPHATASE"/>
    <property type="match status" value="1"/>
</dbReference>
<dbReference type="EMBL" id="ML978133">
    <property type="protein sequence ID" value="KAF2094979.1"/>
    <property type="molecule type" value="Genomic_DNA"/>
</dbReference>
<dbReference type="Gene3D" id="3.40.50.2300">
    <property type="match status" value="1"/>
</dbReference>
<dbReference type="OrthoDB" id="3945152at2759"/>
<dbReference type="InterPro" id="IPR036196">
    <property type="entry name" value="Ptyr_pPase_sf"/>
</dbReference>
<gene>
    <name evidence="3" type="ORF">NA57DRAFT_60376</name>
</gene>
<comment type="caution">
    <text evidence="3">The sequence shown here is derived from an EMBL/GenBank/DDBJ whole genome shotgun (WGS) entry which is preliminary data.</text>
</comment>
<dbReference type="Proteomes" id="UP000799772">
    <property type="component" value="Unassembled WGS sequence"/>
</dbReference>
<organism evidence="3 4">
    <name type="scientific">Rhizodiscina lignyota</name>
    <dbReference type="NCBI Taxonomy" id="1504668"/>
    <lineage>
        <taxon>Eukaryota</taxon>
        <taxon>Fungi</taxon>
        <taxon>Dikarya</taxon>
        <taxon>Ascomycota</taxon>
        <taxon>Pezizomycotina</taxon>
        <taxon>Dothideomycetes</taxon>
        <taxon>Pleosporomycetidae</taxon>
        <taxon>Aulographales</taxon>
        <taxon>Rhizodiscinaceae</taxon>
        <taxon>Rhizodiscina</taxon>
    </lineage>
</organism>
<dbReference type="EC" id="3.1.3.48" evidence="1"/>
<proteinExistence type="predicted"/>
<feature type="domain" description="Phosphotyrosine protein phosphatase I" evidence="2">
    <location>
        <begin position="133"/>
        <end position="234"/>
    </location>
</feature>
<name>A0A9P4I6U3_9PEZI</name>
<dbReference type="AlphaFoldDB" id="A0A9P4I6U3"/>
<keyword evidence="4" id="KW-1185">Reference proteome</keyword>
<dbReference type="PANTHER" id="PTHR11717">
    <property type="entry name" value="LOW MOLECULAR WEIGHT PROTEIN TYROSINE PHOSPHATASE"/>
    <property type="match status" value="1"/>
</dbReference>
<evidence type="ECO:0000313" key="4">
    <source>
        <dbReference type="Proteomes" id="UP000799772"/>
    </source>
</evidence>
<evidence type="ECO:0000256" key="1">
    <source>
        <dbReference type="ARBA" id="ARBA00013064"/>
    </source>
</evidence>
<dbReference type="SUPFAM" id="SSF52788">
    <property type="entry name" value="Phosphotyrosine protein phosphatases I"/>
    <property type="match status" value="1"/>
</dbReference>
<dbReference type="Pfam" id="PF01451">
    <property type="entry name" value="LMWPc"/>
    <property type="match status" value="1"/>
</dbReference>
<reference evidence="3" key="1">
    <citation type="journal article" date="2020" name="Stud. Mycol.">
        <title>101 Dothideomycetes genomes: a test case for predicting lifestyles and emergence of pathogens.</title>
        <authorList>
            <person name="Haridas S."/>
            <person name="Albert R."/>
            <person name="Binder M."/>
            <person name="Bloem J."/>
            <person name="Labutti K."/>
            <person name="Salamov A."/>
            <person name="Andreopoulos B."/>
            <person name="Baker S."/>
            <person name="Barry K."/>
            <person name="Bills G."/>
            <person name="Bluhm B."/>
            <person name="Cannon C."/>
            <person name="Castanera R."/>
            <person name="Culley D."/>
            <person name="Daum C."/>
            <person name="Ezra D."/>
            <person name="Gonzalez J."/>
            <person name="Henrissat B."/>
            <person name="Kuo A."/>
            <person name="Liang C."/>
            <person name="Lipzen A."/>
            <person name="Lutzoni F."/>
            <person name="Magnuson J."/>
            <person name="Mondo S."/>
            <person name="Nolan M."/>
            <person name="Ohm R."/>
            <person name="Pangilinan J."/>
            <person name="Park H.-J."/>
            <person name="Ramirez L."/>
            <person name="Alfaro M."/>
            <person name="Sun H."/>
            <person name="Tritt A."/>
            <person name="Yoshinaga Y."/>
            <person name="Zwiers L.-H."/>
            <person name="Turgeon B."/>
            <person name="Goodwin S."/>
            <person name="Spatafora J."/>
            <person name="Crous P."/>
            <person name="Grigoriev I."/>
        </authorList>
    </citation>
    <scope>NUCLEOTIDE SEQUENCE</scope>
    <source>
        <strain evidence="3">CBS 133067</strain>
    </source>
</reference>
<dbReference type="InterPro" id="IPR050438">
    <property type="entry name" value="LMW_PTPase"/>
</dbReference>
<dbReference type="GO" id="GO:0004725">
    <property type="term" value="F:protein tyrosine phosphatase activity"/>
    <property type="evidence" value="ECO:0007669"/>
    <property type="project" value="UniProtKB-EC"/>
</dbReference>
<sequence length="319" mass="37420">MPLFERERVWEFPEDWRHPPAFPFPVPAPKRQRTVHVSRDVEQLQSVSILFVDGFNEVRSVMAQAQAEMIRLKTLNDRGFNLFTCLDSAGLRVSTSLTRKGSWKHYPAGRPANRIALDALMRHPHHREGQDLEHRFKDKHVSRGLDYEDFDKFDYIVTFDKDSLSRLRTLEWIAYRRARQQGRLGLHAKTKLLGEYHPGYASAVQVPRPTFSNLIHRSDFEPVIHVIDAELHNMLRAVAGLHRPERASPFELALTYRSRQFLAHNFRVTDMKLRRLKYLYNRVYVDEEIEGRDTRVVTVTAREEEKLREALEDARLLLG</sequence>
<evidence type="ECO:0000259" key="2">
    <source>
        <dbReference type="Pfam" id="PF01451"/>
    </source>
</evidence>
<accession>A0A9P4I6U3</accession>